<dbReference type="Proteomes" id="UP000193450">
    <property type="component" value="Chromosome"/>
</dbReference>
<dbReference type="Pfam" id="PF08241">
    <property type="entry name" value="Methyltransf_11"/>
    <property type="match status" value="1"/>
</dbReference>
<evidence type="ECO:0000256" key="7">
    <source>
        <dbReference type="ARBA" id="ARBA00022756"/>
    </source>
</evidence>
<dbReference type="InterPro" id="IPR011814">
    <property type="entry name" value="BioC"/>
</dbReference>
<dbReference type="EMBL" id="CP019343">
    <property type="protein sequence ID" value="ARN74228.1"/>
    <property type="molecule type" value="Genomic_DNA"/>
</dbReference>
<comment type="pathway">
    <text evidence="2 9">Cofactor biosynthesis; biotin biosynthesis.</text>
</comment>
<dbReference type="Gene3D" id="3.40.50.150">
    <property type="entry name" value="Vaccinia Virus protein VP39"/>
    <property type="match status" value="1"/>
</dbReference>
<dbReference type="AlphaFoldDB" id="A0A1X9N830"/>
<dbReference type="KEGG" id="osg:BST96_08900"/>
<dbReference type="InterPro" id="IPR013216">
    <property type="entry name" value="Methyltransf_11"/>
</dbReference>
<organism evidence="12 13">
    <name type="scientific">Oceanicoccus sagamiensis</name>
    <dbReference type="NCBI Taxonomy" id="716816"/>
    <lineage>
        <taxon>Bacteria</taxon>
        <taxon>Pseudomonadati</taxon>
        <taxon>Pseudomonadota</taxon>
        <taxon>Gammaproteobacteria</taxon>
        <taxon>Cellvibrionales</taxon>
        <taxon>Spongiibacteraceae</taxon>
        <taxon>Oceanicoccus</taxon>
    </lineage>
</organism>
<comment type="catalytic activity">
    <reaction evidence="1 9">
        <text>malonyl-[ACP] + S-adenosyl-L-methionine = malonyl-[ACP] methyl ester + S-adenosyl-L-homocysteine</text>
        <dbReference type="Rhea" id="RHEA:17105"/>
        <dbReference type="Rhea" id="RHEA-COMP:9623"/>
        <dbReference type="Rhea" id="RHEA-COMP:9954"/>
        <dbReference type="ChEBI" id="CHEBI:57856"/>
        <dbReference type="ChEBI" id="CHEBI:59789"/>
        <dbReference type="ChEBI" id="CHEBI:78449"/>
        <dbReference type="ChEBI" id="CHEBI:78845"/>
        <dbReference type="EC" id="2.1.1.197"/>
    </reaction>
</comment>
<dbReference type="GO" id="GO:0102130">
    <property type="term" value="F:malonyl-CoA methyltransferase activity"/>
    <property type="evidence" value="ECO:0007669"/>
    <property type="project" value="UniProtKB-EC"/>
</dbReference>
<dbReference type="GO" id="GO:0008757">
    <property type="term" value="F:S-adenosylmethionine-dependent methyltransferase activity"/>
    <property type="evidence" value="ECO:0007669"/>
    <property type="project" value="InterPro"/>
</dbReference>
<dbReference type="InterPro" id="IPR050602">
    <property type="entry name" value="Malonyl-ACP_OMT"/>
</dbReference>
<dbReference type="Gene3D" id="3.40.50.1820">
    <property type="entry name" value="alpha/beta hydrolase"/>
    <property type="match status" value="1"/>
</dbReference>
<gene>
    <name evidence="9" type="primary">bioC</name>
    <name evidence="12" type="ORF">BST96_08900</name>
</gene>
<dbReference type="Pfam" id="PF00561">
    <property type="entry name" value="Abhydrolase_1"/>
    <property type="match status" value="1"/>
</dbReference>
<comment type="function">
    <text evidence="8 9">Converts the free carboxyl group of a malonyl-thioester to its methyl ester by transfer of a methyl group from S-adenosyl-L-methionine (SAM). It allows to synthesize pimeloyl-ACP via the fatty acid synthetic pathway.</text>
</comment>
<dbReference type="OrthoDB" id="9760689at2"/>
<dbReference type="NCBIfam" id="TIGR02072">
    <property type="entry name" value="BioC"/>
    <property type="match status" value="1"/>
</dbReference>
<keyword evidence="4 9" id="KW-0489">Methyltransferase</keyword>
<dbReference type="HAMAP" id="MF_00835">
    <property type="entry name" value="BioC"/>
    <property type="match status" value="1"/>
</dbReference>
<dbReference type="EC" id="2.1.1.197" evidence="3 9"/>
<evidence type="ECO:0000256" key="1">
    <source>
        <dbReference type="ARBA" id="ARBA00000852"/>
    </source>
</evidence>
<dbReference type="GO" id="GO:0009102">
    <property type="term" value="P:biotin biosynthetic process"/>
    <property type="evidence" value="ECO:0007669"/>
    <property type="project" value="UniProtKB-UniRule"/>
</dbReference>
<evidence type="ECO:0000259" key="11">
    <source>
        <dbReference type="Pfam" id="PF08241"/>
    </source>
</evidence>
<keyword evidence="5 9" id="KW-0808">Transferase</keyword>
<keyword evidence="7 9" id="KW-0093">Biotin biosynthesis</keyword>
<dbReference type="SUPFAM" id="SSF53474">
    <property type="entry name" value="alpha/beta-Hydrolases"/>
    <property type="match status" value="1"/>
</dbReference>
<comment type="similarity">
    <text evidence="9">Belongs to the methyltransferase superfamily.</text>
</comment>
<dbReference type="InterPro" id="IPR000073">
    <property type="entry name" value="AB_hydrolase_1"/>
</dbReference>
<evidence type="ECO:0000256" key="6">
    <source>
        <dbReference type="ARBA" id="ARBA00022691"/>
    </source>
</evidence>
<dbReference type="RefSeq" id="WP_085758365.1">
    <property type="nucleotide sequence ID" value="NZ_CP019343.1"/>
</dbReference>
<dbReference type="InterPro" id="IPR029058">
    <property type="entry name" value="AB_hydrolase_fold"/>
</dbReference>
<evidence type="ECO:0000256" key="4">
    <source>
        <dbReference type="ARBA" id="ARBA00022603"/>
    </source>
</evidence>
<dbReference type="InterPro" id="IPR029063">
    <property type="entry name" value="SAM-dependent_MTases_sf"/>
</dbReference>
<evidence type="ECO:0000256" key="8">
    <source>
        <dbReference type="ARBA" id="ARBA00025006"/>
    </source>
</evidence>
<keyword evidence="13" id="KW-1185">Reference proteome</keyword>
<dbReference type="GO" id="GO:0010340">
    <property type="term" value="F:carboxyl-O-methyltransferase activity"/>
    <property type="evidence" value="ECO:0007669"/>
    <property type="project" value="UniProtKB-UniRule"/>
</dbReference>
<evidence type="ECO:0000259" key="10">
    <source>
        <dbReference type="Pfam" id="PF00561"/>
    </source>
</evidence>
<keyword evidence="6 9" id="KW-0949">S-adenosyl-L-methionine</keyword>
<evidence type="ECO:0000256" key="2">
    <source>
        <dbReference type="ARBA" id="ARBA00004746"/>
    </source>
</evidence>
<evidence type="ECO:0000256" key="3">
    <source>
        <dbReference type="ARBA" id="ARBA00012327"/>
    </source>
</evidence>
<name>A0A1X9N830_9GAMM</name>
<evidence type="ECO:0000256" key="9">
    <source>
        <dbReference type="HAMAP-Rule" id="MF_00835"/>
    </source>
</evidence>
<dbReference type="STRING" id="716816.BST96_08900"/>
<protein>
    <recommendedName>
        <fullName evidence="3 9">Malonyl-[acyl-carrier protein] O-methyltransferase</fullName>
        <shortName evidence="9">Malonyl-ACP O-methyltransferase</shortName>
        <ecNumber evidence="3 9">2.1.1.197</ecNumber>
    </recommendedName>
    <alternativeName>
        <fullName evidence="9">Biotin synthesis protein BioC</fullName>
    </alternativeName>
</protein>
<accession>A0A1X9N830</accession>
<dbReference type="SUPFAM" id="SSF53335">
    <property type="entry name" value="S-adenosyl-L-methionine-dependent methyltransferases"/>
    <property type="match status" value="1"/>
</dbReference>
<dbReference type="GO" id="GO:0032259">
    <property type="term" value="P:methylation"/>
    <property type="evidence" value="ECO:0007669"/>
    <property type="project" value="UniProtKB-KW"/>
</dbReference>
<evidence type="ECO:0000256" key="5">
    <source>
        <dbReference type="ARBA" id="ARBA00022679"/>
    </source>
</evidence>
<feature type="domain" description="Methyltransferase type 11" evidence="11">
    <location>
        <begin position="295"/>
        <end position="388"/>
    </location>
</feature>
<reference evidence="12 13" key="1">
    <citation type="submission" date="2016-11" db="EMBL/GenBank/DDBJ databases">
        <title>Trade-off between light-utilization and light-protection in marine flavobacteria.</title>
        <authorList>
            <person name="Kumagai Y."/>
        </authorList>
    </citation>
    <scope>NUCLEOTIDE SEQUENCE [LARGE SCALE GENOMIC DNA]</scope>
    <source>
        <strain evidence="12 13">NBRC 107125</strain>
    </source>
</reference>
<dbReference type="PANTHER" id="PTHR13090">
    <property type="entry name" value="ARGININE-HYDROXYLASE NDUFAF5, MITOCHONDRIAL"/>
    <property type="match status" value="1"/>
</dbReference>
<sequence>MRPALVLLHGWGTSSLIWQEWLPNLDQHFNVVQVDLPGYGATTVDRYVDTDSVITELMAELPDKAIFLGYSLGGMIATTIASRFPERVTALITLASNLQFVADKQWPYAMDKKIFDDFYSLVANNTAMAKKRFSALQAHGSEQEKTLVKNLRAKKESITEQTLENSLEFLSTINNTALIDSITVPAIYLFGENDQLVPITAANALKEKLGDTVHIIPGACHALFLDKPEYCWNIIKHWLDAHSERLSEHRALDKQQVARSFSRAATTYDSVADLQRRIGNRLTDFLPAIAAQVVVDLGCGTGYFARPLQTAYPDGQIIGLDLAEGMVNHAAKHQSGCQWLCGDAENLPLADNSVDIIFSSLAIQWCEDNTALFAEVFRVLKPAGRFVFATLGPNTLHELRSAWEEVDNFVHVNRFVERDIIDQAISDAGFSAACLAVEENIVLEYDTLKQLTKELKALGAHNVNSGRQTGLTGKQRIRGLIAAYDQQRNAQGVLPATYQTWYGVLEKPVQGQTIQQQGLG</sequence>
<dbReference type="CDD" id="cd02440">
    <property type="entry name" value="AdoMet_MTases"/>
    <property type="match status" value="1"/>
</dbReference>
<dbReference type="PANTHER" id="PTHR13090:SF1">
    <property type="entry name" value="ARGININE-HYDROXYLASE NDUFAF5, MITOCHONDRIAL"/>
    <property type="match status" value="1"/>
</dbReference>
<feature type="domain" description="AB hydrolase-1" evidence="10">
    <location>
        <begin position="3"/>
        <end position="228"/>
    </location>
</feature>
<evidence type="ECO:0000313" key="13">
    <source>
        <dbReference type="Proteomes" id="UP000193450"/>
    </source>
</evidence>
<dbReference type="UniPathway" id="UPA00078"/>
<evidence type="ECO:0000313" key="12">
    <source>
        <dbReference type="EMBL" id="ARN74228.1"/>
    </source>
</evidence>
<proteinExistence type="inferred from homology"/>